<dbReference type="Gene3D" id="1.10.10.10">
    <property type="entry name" value="Winged helix-like DNA-binding domain superfamily/Winged helix DNA-binding domain"/>
    <property type="match status" value="1"/>
</dbReference>
<name>A0A4R4WH43_9ACTN</name>
<protein>
    <recommendedName>
        <fullName evidence="2">Transcription regulator PadR N-terminal domain-containing protein</fullName>
    </recommendedName>
</protein>
<evidence type="ECO:0000313" key="3">
    <source>
        <dbReference type="EMBL" id="TDD12890.1"/>
    </source>
</evidence>
<keyword evidence="4" id="KW-1185">Reference proteome</keyword>
<dbReference type="Pfam" id="PF03551">
    <property type="entry name" value="PadR"/>
    <property type="match status" value="1"/>
</dbReference>
<evidence type="ECO:0000256" key="1">
    <source>
        <dbReference type="SAM" id="MobiDB-lite"/>
    </source>
</evidence>
<gene>
    <name evidence="3" type="ORF">E1294_43145</name>
</gene>
<dbReference type="EMBL" id="SMKP01000194">
    <property type="protein sequence ID" value="TDD12890.1"/>
    <property type="molecule type" value="Genomic_DNA"/>
</dbReference>
<dbReference type="InterPro" id="IPR036388">
    <property type="entry name" value="WH-like_DNA-bd_sf"/>
</dbReference>
<proteinExistence type="predicted"/>
<dbReference type="OrthoDB" id="122286at2"/>
<organism evidence="3 4">
    <name type="scientific">Nonomuraea diastatica</name>
    <dbReference type="NCBI Taxonomy" id="1848329"/>
    <lineage>
        <taxon>Bacteria</taxon>
        <taxon>Bacillati</taxon>
        <taxon>Actinomycetota</taxon>
        <taxon>Actinomycetes</taxon>
        <taxon>Streptosporangiales</taxon>
        <taxon>Streptosporangiaceae</taxon>
        <taxon>Nonomuraea</taxon>
    </lineage>
</organism>
<dbReference type="AlphaFoldDB" id="A0A4R4WH43"/>
<evidence type="ECO:0000313" key="4">
    <source>
        <dbReference type="Proteomes" id="UP000294543"/>
    </source>
</evidence>
<evidence type="ECO:0000259" key="2">
    <source>
        <dbReference type="Pfam" id="PF03551"/>
    </source>
</evidence>
<dbReference type="SUPFAM" id="SSF46785">
    <property type="entry name" value="Winged helix' DNA-binding domain"/>
    <property type="match status" value="1"/>
</dbReference>
<comment type="caution">
    <text evidence="3">The sequence shown here is derived from an EMBL/GenBank/DDBJ whole genome shotgun (WGS) entry which is preliminary data.</text>
</comment>
<dbReference type="RefSeq" id="WP_132517095.1">
    <property type="nucleotide sequence ID" value="NZ_SMKP01000194.1"/>
</dbReference>
<reference evidence="3 4" key="1">
    <citation type="submission" date="2019-03" db="EMBL/GenBank/DDBJ databases">
        <title>Draft genome sequences of novel Actinobacteria.</title>
        <authorList>
            <person name="Sahin N."/>
            <person name="Ay H."/>
            <person name="Saygin H."/>
        </authorList>
    </citation>
    <scope>NUCLEOTIDE SEQUENCE [LARGE SCALE GENOMIC DNA]</scope>
    <source>
        <strain evidence="3 4">KC712</strain>
    </source>
</reference>
<dbReference type="Proteomes" id="UP000294543">
    <property type="component" value="Unassembled WGS sequence"/>
</dbReference>
<accession>A0A4R4WH43</accession>
<dbReference type="InterPro" id="IPR005149">
    <property type="entry name" value="Tscrpt_reg_PadR_N"/>
</dbReference>
<dbReference type="InterPro" id="IPR036390">
    <property type="entry name" value="WH_DNA-bd_sf"/>
</dbReference>
<sequence>MDVTARILTVLLQLPEDHLGLSPLDICDRAAPLAGTIHPQLARLEGLEWITSAWATGTPPGRPRRRLYRLTPFGRTRVRQALGHYNSVPDEPSADPPDTRPSPPTNVFRHAPPQQGVCSRSDHRWPGSASPDLPRRRDR</sequence>
<feature type="region of interest" description="Disordered" evidence="1">
    <location>
        <begin position="80"/>
        <end position="139"/>
    </location>
</feature>
<feature type="domain" description="Transcription regulator PadR N-terminal" evidence="2">
    <location>
        <begin position="32"/>
        <end position="79"/>
    </location>
</feature>